<organism evidence="1 2">
    <name type="scientific">Streblomastix strix</name>
    <dbReference type="NCBI Taxonomy" id="222440"/>
    <lineage>
        <taxon>Eukaryota</taxon>
        <taxon>Metamonada</taxon>
        <taxon>Preaxostyla</taxon>
        <taxon>Oxymonadida</taxon>
        <taxon>Streblomastigidae</taxon>
        <taxon>Streblomastix</taxon>
    </lineage>
</organism>
<reference evidence="1 2" key="1">
    <citation type="submission" date="2019-03" db="EMBL/GenBank/DDBJ databases">
        <title>Single cell metagenomics reveals metabolic interactions within the superorganism composed of flagellate Streblomastix strix and complex community of Bacteroidetes bacteria on its surface.</title>
        <authorList>
            <person name="Treitli S.C."/>
            <person name="Kolisko M."/>
            <person name="Husnik F."/>
            <person name="Keeling P."/>
            <person name="Hampl V."/>
        </authorList>
    </citation>
    <scope>NUCLEOTIDE SEQUENCE [LARGE SCALE GENOMIC DNA]</scope>
    <source>
        <strain evidence="1">ST1C</strain>
    </source>
</reference>
<name>A0A5J4WRY4_9EUKA</name>
<dbReference type="EMBL" id="SNRW01001089">
    <property type="protein sequence ID" value="KAA6397854.1"/>
    <property type="molecule type" value="Genomic_DNA"/>
</dbReference>
<dbReference type="AlphaFoldDB" id="A0A5J4WRY4"/>
<protein>
    <submittedName>
        <fullName evidence="1">Uncharacterized protein</fullName>
    </submittedName>
</protein>
<evidence type="ECO:0000313" key="2">
    <source>
        <dbReference type="Proteomes" id="UP000324800"/>
    </source>
</evidence>
<evidence type="ECO:0000313" key="1">
    <source>
        <dbReference type="EMBL" id="KAA6397854.1"/>
    </source>
</evidence>
<accession>A0A5J4WRY4</accession>
<comment type="caution">
    <text evidence="1">The sequence shown here is derived from an EMBL/GenBank/DDBJ whole genome shotgun (WGS) entry which is preliminary data.</text>
</comment>
<sequence>MHQIFGDTDSMTWAISGNLDAEEGYRQKFKYLLGVSYEAEGTACIALAPKIHNIYNPIPIEYENDFNYLLMKSVILVRINDVGSELLLTEPYGLGGLRQKLPSKTAARLPFRLIVS</sequence>
<gene>
    <name evidence="1" type="ORF">EZS28_006618</name>
</gene>
<proteinExistence type="predicted"/>
<dbReference type="Proteomes" id="UP000324800">
    <property type="component" value="Unassembled WGS sequence"/>
</dbReference>